<feature type="transmembrane region" description="Helical" evidence="1">
    <location>
        <begin position="7"/>
        <end position="27"/>
    </location>
</feature>
<reference evidence="2" key="1">
    <citation type="submission" date="2019-04" db="EMBL/GenBank/DDBJ databases">
        <title>Evolution of Biomass-Degrading Anaerobic Consortia Revealed by Metagenomics.</title>
        <authorList>
            <person name="Peng X."/>
        </authorList>
    </citation>
    <scope>NUCLEOTIDE SEQUENCE</scope>
    <source>
        <strain evidence="2">SIG18</strain>
    </source>
</reference>
<accession>A0A8T3VFQ2</accession>
<evidence type="ECO:0000313" key="2">
    <source>
        <dbReference type="EMBL" id="MBE6502205.1"/>
    </source>
</evidence>
<keyword evidence="1" id="KW-0472">Membrane</keyword>
<name>A0A8T3VFQ2_9EURY</name>
<protein>
    <submittedName>
        <fullName evidence="2">Uncharacterized protein</fullName>
    </submittedName>
</protein>
<sequence>MEKSHKIIIVGLIIVIIALVAGLAYMLTGNNLSIGNGSVPEGMKMYDFNSEFKMAVPENSKFLKQWNKMEDSIFGRGYAYFDESNAIQISYSNSPLVTHELIDTFLKAGNSSGNATYDFEGDLIIVHNIKNSGKVADNPDDSEFKETIFLQKGHMVVGVSGNDLDLMKAMVNTIEFYE</sequence>
<comment type="caution">
    <text evidence="2">The sequence shown here is derived from an EMBL/GenBank/DDBJ whole genome shotgun (WGS) entry which is preliminary data.</text>
</comment>
<keyword evidence="1" id="KW-0812">Transmembrane</keyword>
<dbReference type="AlphaFoldDB" id="A0A8T3VFQ2"/>
<keyword evidence="1" id="KW-1133">Transmembrane helix</keyword>
<evidence type="ECO:0000313" key="3">
    <source>
        <dbReference type="Proteomes" id="UP000783037"/>
    </source>
</evidence>
<evidence type="ECO:0000256" key="1">
    <source>
        <dbReference type="SAM" id="Phobius"/>
    </source>
</evidence>
<gene>
    <name evidence="2" type="ORF">E7Z79_07155</name>
</gene>
<dbReference type="RefSeq" id="WP_303739297.1">
    <property type="nucleotide sequence ID" value="NZ_SUTK01000036.1"/>
</dbReference>
<organism evidence="2 3">
    <name type="scientific">Methanobrevibacter thaueri</name>
    <dbReference type="NCBI Taxonomy" id="190975"/>
    <lineage>
        <taxon>Archaea</taxon>
        <taxon>Methanobacteriati</taxon>
        <taxon>Methanobacteriota</taxon>
        <taxon>Methanomada group</taxon>
        <taxon>Methanobacteria</taxon>
        <taxon>Methanobacteriales</taxon>
        <taxon>Methanobacteriaceae</taxon>
        <taxon>Methanobrevibacter</taxon>
    </lineage>
</organism>
<dbReference type="EMBL" id="SUTK01000036">
    <property type="protein sequence ID" value="MBE6502205.1"/>
    <property type="molecule type" value="Genomic_DNA"/>
</dbReference>
<proteinExistence type="predicted"/>
<dbReference type="Proteomes" id="UP000783037">
    <property type="component" value="Unassembled WGS sequence"/>
</dbReference>